<dbReference type="InterPro" id="IPR051839">
    <property type="entry name" value="RD_transcriptional_regulator"/>
</dbReference>
<evidence type="ECO:0008006" key="5">
    <source>
        <dbReference type="Google" id="ProtNLM"/>
    </source>
</evidence>
<feature type="coiled-coil region" evidence="2">
    <location>
        <begin position="57"/>
        <end position="84"/>
    </location>
</feature>
<evidence type="ECO:0000313" key="4">
    <source>
        <dbReference type="Proteomes" id="UP001157186"/>
    </source>
</evidence>
<keyword evidence="2" id="KW-0175">Coiled coil</keyword>
<keyword evidence="4" id="KW-1185">Reference proteome</keyword>
<dbReference type="PANTHER" id="PTHR33215:SF13">
    <property type="entry name" value="PROTEIN DISTAL ANTENNA"/>
    <property type="match status" value="1"/>
</dbReference>
<reference evidence="3 4" key="1">
    <citation type="submission" date="2023-03" db="EMBL/GenBank/DDBJ databases">
        <title>Draft genome sequence of Thalassotalea insulae KCTC 62186T.</title>
        <authorList>
            <person name="Sawabe T."/>
        </authorList>
    </citation>
    <scope>NUCLEOTIDE SEQUENCE [LARGE SCALE GENOMIC DNA]</scope>
    <source>
        <strain evidence="3 4">KCTC 62186</strain>
    </source>
</reference>
<dbReference type="SUPFAM" id="SSF46689">
    <property type="entry name" value="Homeodomain-like"/>
    <property type="match status" value="1"/>
</dbReference>
<dbReference type="InterPro" id="IPR002514">
    <property type="entry name" value="Transposase_8"/>
</dbReference>
<evidence type="ECO:0000313" key="3">
    <source>
        <dbReference type="EMBL" id="GLX79483.1"/>
    </source>
</evidence>
<comment type="similarity">
    <text evidence="1">Belongs to the transposase 8 family.</text>
</comment>
<evidence type="ECO:0000256" key="2">
    <source>
        <dbReference type="SAM" id="Coils"/>
    </source>
</evidence>
<dbReference type="PANTHER" id="PTHR33215">
    <property type="entry name" value="PROTEIN DISTAL ANTENNA"/>
    <property type="match status" value="1"/>
</dbReference>
<dbReference type="EMBL" id="BSST01000001">
    <property type="protein sequence ID" value="GLX79483.1"/>
    <property type="molecule type" value="Genomic_DNA"/>
</dbReference>
<protein>
    <recommendedName>
        <fullName evidence="5">Transposase</fullName>
    </recommendedName>
</protein>
<name>A0ABQ6GU82_9GAMM</name>
<sequence>MMRDVMSNNKYPQEFKDEAVRQVVDKGYSVPDVAKRLGISDKSLYYWVKKTKVPAKKSAEQEEIRKLKAELKRVTEERNILKEAAAFFASESRKDTRS</sequence>
<comment type="caution">
    <text evidence="3">The sequence shown here is derived from an EMBL/GenBank/DDBJ whole genome shotgun (WGS) entry which is preliminary data.</text>
</comment>
<gene>
    <name evidence="3" type="ORF">tinsulaeT_28230</name>
</gene>
<organism evidence="3 4">
    <name type="scientific">Thalassotalea insulae</name>
    <dbReference type="NCBI Taxonomy" id="2056778"/>
    <lineage>
        <taxon>Bacteria</taxon>
        <taxon>Pseudomonadati</taxon>
        <taxon>Pseudomonadota</taxon>
        <taxon>Gammaproteobacteria</taxon>
        <taxon>Alteromonadales</taxon>
        <taxon>Colwelliaceae</taxon>
        <taxon>Thalassotalea</taxon>
    </lineage>
</organism>
<accession>A0ABQ6GU82</accession>
<dbReference type="Pfam" id="PF01527">
    <property type="entry name" value="HTH_Tnp_1"/>
    <property type="match status" value="1"/>
</dbReference>
<dbReference type="Proteomes" id="UP001157186">
    <property type="component" value="Unassembled WGS sequence"/>
</dbReference>
<evidence type="ECO:0000256" key="1">
    <source>
        <dbReference type="ARBA" id="ARBA00009964"/>
    </source>
</evidence>
<dbReference type="Gene3D" id="1.10.10.60">
    <property type="entry name" value="Homeodomain-like"/>
    <property type="match status" value="1"/>
</dbReference>
<dbReference type="InterPro" id="IPR009057">
    <property type="entry name" value="Homeodomain-like_sf"/>
</dbReference>
<proteinExistence type="inferred from homology"/>